<dbReference type="Proteomes" id="UP000613030">
    <property type="component" value="Unassembled WGS sequence"/>
</dbReference>
<dbReference type="SMART" id="SM00567">
    <property type="entry name" value="EZ_HEAT"/>
    <property type="match status" value="4"/>
</dbReference>
<evidence type="ECO:0000256" key="4">
    <source>
        <dbReference type="SAM" id="SignalP"/>
    </source>
</evidence>
<dbReference type="PANTHER" id="PTHR45625:SF4">
    <property type="entry name" value="PEPTIDYLPROLYL ISOMERASE DOMAIN AND WD REPEAT-CONTAINING PROTEIN 1"/>
    <property type="match status" value="1"/>
</dbReference>
<dbReference type="Pfam" id="PF13646">
    <property type="entry name" value="HEAT_2"/>
    <property type="match status" value="2"/>
</dbReference>
<dbReference type="Pfam" id="PF00160">
    <property type="entry name" value="Pro_isomerase"/>
    <property type="match status" value="1"/>
</dbReference>
<keyword evidence="4" id="KW-0732">Signal</keyword>
<feature type="chain" id="PRO_5045204771" description="peptidylprolyl isomerase" evidence="4">
    <location>
        <begin position="26"/>
        <end position="644"/>
    </location>
</feature>
<gene>
    <name evidence="6" type="ORF">JI741_10780</name>
</gene>
<dbReference type="InterPro" id="IPR029000">
    <property type="entry name" value="Cyclophilin-like_dom_sf"/>
</dbReference>
<dbReference type="GO" id="GO:0016853">
    <property type="term" value="F:isomerase activity"/>
    <property type="evidence" value="ECO:0007669"/>
    <property type="project" value="UniProtKB-KW"/>
</dbReference>
<evidence type="ECO:0000313" key="7">
    <source>
        <dbReference type="Proteomes" id="UP000613030"/>
    </source>
</evidence>
<dbReference type="EC" id="5.2.1.8" evidence="1"/>
<dbReference type="EMBL" id="JAERRB010000003">
    <property type="protein sequence ID" value="MBL0741705.1"/>
    <property type="molecule type" value="Genomic_DNA"/>
</dbReference>
<dbReference type="SUPFAM" id="SSF48371">
    <property type="entry name" value="ARM repeat"/>
    <property type="match status" value="1"/>
</dbReference>
<dbReference type="PRINTS" id="PR00153">
    <property type="entry name" value="CSAPPISMRASE"/>
</dbReference>
<accession>A0ABS1KQG3</accession>
<keyword evidence="7" id="KW-1185">Reference proteome</keyword>
<reference evidence="6 7" key="1">
    <citation type="submission" date="2021-01" db="EMBL/GenBank/DDBJ databases">
        <title>Chryseolinea sp. Jin1 Genome sequencing and assembly.</title>
        <authorList>
            <person name="Kim I."/>
        </authorList>
    </citation>
    <scope>NUCLEOTIDE SEQUENCE [LARGE SCALE GENOMIC DNA]</scope>
    <source>
        <strain evidence="6 7">Jin1</strain>
    </source>
</reference>
<evidence type="ECO:0000259" key="5">
    <source>
        <dbReference type="PROSITE" id="PS50072"/>
    </source>
</evidence>
<name>A0ABS1KQG3_9BACT</name>
<dbReference type="Gene3D" id="2.40.100.10">
    <property type="entry name" value="Cyclophilin-like"/>
    <property type="match status" value="1"/>
</dbReference>
<feature type="domain" description="PPIase cyclophilin-type" evidence="5">
    <location>
        <begin position="511"/>
        <end position="628"/>
    </location>
</feature>
<dbReference type="PANTHER" id="PTHR45625">
    <property type="entry name" value="PEPTIDYL-PROLYL CIS-TRANS ISOMERASE-RELATED"/>
    <property type="match status" value="1"/>
</dbReference>
<dbReference type="PROSITE" id="PS51257">
    <property type="entry name" value="PROKAR_LIPOPROTEIN"/>
    <property type="match status" value="1"/>
</dbReference>
<dbReference type="InterPro" id="IPR044666">
    <property type="entry name" value="Cyclophilin_A-like"/>
</dbReference>
<evidence type="ECO:0000256" key="3">
    <source>
        <dbReference type="ARBA" id="ARBA00023235"/>
    </source>
</evidence>
<dbReference type="Gene3D" id="1.25.10.10">
    <property type="entry name" value="Leucine-rich Repeat Variant"/>
    <property type="match status" value="2"/>
</dbReference>
<comment type="caution">
    <text evidence="6">The sequence shown here is derived from an EMBL/GenBank/DDBJ whole genome shotgun (WGS) entry which is preliminary data.</text>
</comment>
<dbReference type="SUPFAM" id="SSF50891">
    <property type="entry name" value="Cyclophilin-like"/>
    <property type="match status" value="1"/>
</dbReference>
<keyword evidence="2" id="KW-0697">Rotamase</keyword>
<dbReference type="InterPro" id="IPR002130">
    <property type="entry name" value="Cyclophilin-type_PPIase_dom"/>
</dbReference>
<evidence type="ECO:0000313" key="6">
    <source>
        <dbReference type="EMBL" id="MBL0741705.1"/>
    </source>
</evidence>
<protein>
    <recommendedName>
        <fullName evidence="1">peptidylprolyl isomerase</fullName>
        <ecNumber evidence="1">5.2.1.8</ecNumber>
    </recommendedName>
</protein>
<dbReference type="InterPro" id="IPR016024">
    <property type="entry name" value="ARM-type_fold"/>
</dbReference>
<dbReference type="InterPro" id="IPR011989">
    <property type="entry name" value="ARM-like"/>
</dbReference>
<feature type="signal peptide" evidence="4">
    <location>
        <begin position="1"/>
        <end position="25"/>
    </location>
</feature>
<evidence type="ECO:0000256" key="2">
    <source>
        <dbReference type="ARBA" id="ARBA00023110"/>
    </source>
</evidence>
<dbReference type="RefSeq" id="WP_202009079.1">
    <property type="nucleotide sequence ID" value="NZ_JAERRB010000003.1"/>
</dbReference>
<dbReference type="PROSITE" id="PS50072">
    <property type="entry name" value="CSA_PPIASE_2"/>
    <property type="match status" value="1"/>
</dbReference>
<dbReference type="InterPro" id="IPR004155">
    <property type="entry name" value="PBS_lyase_HEAT"/>
</dbReference>
<evidence type="ECO:0000256" key="1">
    <source>
        <dbReference type="ARBA" id="ARBA00013194"/>
    </source>
</evidence>
<dbReference type="CDD" id="cd00317">
    <property type="entry name" value="cyclophilin"/>
    <property type="match status" value="1"/>
</dbReference>
<organism evidence="6 7">
    <name type="scientific">Chryseolinea lacunae</name>
    <dbReference type="NCBI Taxonomy" id="2801331"/>
    <lineage>
        <taxon>Bacteria</taxon>
        <taxon>Pseudomonadati</taxon>
        <taxon>Bacteroidota</taxon>
        <taxon>Cytophagia</taxon>
        <taxon>Cytophagales</taxon>
        <taxon>Fulvivirgaceae</taxon>
        <taxon>Chryseolinea</taxon>
    </lineage>
</organism>
<sequence>MKHGVYSLAVLLSLFCILSSCQKNGSPQGANKFSDTVFVAIAQFQDVRDAGGLYAFLDDKNPEYRKAAVLAFASIQDSLSVARLENVLMSDPASDVRKAAAFSLGQTSSLQSRTVLANAFASEKVIGVQNEILEAYGKVTKTWSLSTTPVPEALNIGLAWSFYRAGLNGATDSLVNHDAARLLGKQFSDSVRMAAAHYFSRGAKNFQSLQDSLIRSASHGDAEVRMAATLALRKLKSDAARVAVQNILKHDDDYRVRANAARALQSFSFDSTKRYLLDALTDKNVNVGIAASEAIKSALTPNHSKEILAHARITKPWRIQANLYDAVLALGSDDVVEKEILTLCNTTSNPYQKAALLSALQYCVKCYGFVAAQMFDDSIPVVRSAAAAALVAMNYQKGFTPALAKTFGDIYVRGIQTNDPGIVGTVAQALGDSTLGYKKILRDTSFLYTAKKKLSLPRDIETLQPLEAVIAYFEGRKNVEPLKNTFNHPIDWALVKRIPRDQKAIIKTSKGDVTVRFFVEETPGSVANFIALVQQAYFNHKFFHRVVPNFVVQGGCNRGDGLGNEGYSIRSEFSERRYTTGSLGMASAGKDTEGTQWFITHSPTPHLDGRYTIFAEVEQGMDVVHGIEVGDEIVDVVLVPALKP</sequence>
<proteinExistence type="predicted"/>
<keyword evidence="3 6" id="KW-0413">Isomerase</keyword>